<dbReference type="AlphaFoldDB" id="A0A2P2NH43"/>
<dbReference type="EMBL" id="GGEC01061312">
    <property type="protein sequence ID" value="MBX41796.1"/>
    <property type="molecule type" value="Transcribed_RNA"/>
</dbReference>
<accession>A0A2P2NH43</accession>
<protein>
    <submittedName>
        <fullName evidence="1">Uncharacterized protein</fullName>
    </submittedName>
</protein>
<name>A0A2P2NH43_RHIMU</name>
<sequence length="26" mass="2850">MALLVQFRVICQRVGPLVLSLATLAH</sequence>
<reference evidence="1" key="1">
    <citation type="submission" date="2018-02" db="EMBL/GenBank/DDBJ databases">
        <title>Rhizophora mucronata_Transcriptome.</title>
        <authorList>
            <person name="Meera S.P."/>
            <person name="Sreeshan A."/>
            <person name="Augustine A."/>
        </authorList>
    </citation>
    <scope>NUCLEOTIDE SEQUENCE</scope>
    <source>
        <tissue evidence="1">Leaf</tissue>
    </source>
</reference>
<evidence type="ECO:0000313" key="1">
    <source>
        <dbReference type="EMBL" id="MBX41796.1"/>
    </source>
</evidence>
<organism evidence="1">
    <name type="scientific">Rhizophora mucronata</name>
    <name type="common">Asiatic mangrove</name>
    <dbReference type="NCBI Taxonomy" id="61149"/>
    <lineage>
        <taxon>Eukaryota</taxon>
        <taxon>Viridiplantae</taxon>
        <taxon>Streptophyta</taxon>
        <taxon>Embryophyta</taxon>
        <taxon>Tracheophyta</taxon>
        <taxon>Spermatophyta</taxon>
        <taxon>Magnoliopsida</taxon>
        <taxon>eudicotyledons</taxon>
        <taxon>Gunneridae</taxon>
        <taxon>Pentapetalae</taxon>
        <taxon>rosids</taxon>
        <taxon>fabids</taxon>
        <taxon>Malpighiales</taxon>
        <taxon>Rhizophoraceae</taxon>
        <taxon>Rhizophora</taxon>
    </lineage>
</organism>
<proteinExistence type="predicted"/>